<proteinExistence type="predicted"/>
<comment type="caution">
    <text evidence="1">The sequence shown here is derived from an EMBL/GenBank/DDBJ whole genome shotgun (WGS) entry which is preliminary data.</text>
</comment>
<name>A0A1D2QLV8_9GAMM</name>
<dbReference type="InterPro" id="IPR046153">
    <property type="entry name" value="DUF6155"/>
</dbReference>
<dbReference type="Proteomes" id="UP000242502">
    <property type="component" value="Unassembled WGS sequence"/>
</dbReference>
<sequence length="96" mass="10698">MVLKKMLASVAHKAISDYKKIPCLTVGVANIMVTYVESGVQCTREYGDIDGSFYISMEGVYENTLKYMIKEGLLSEFYERLNAIVTNTSGIRWGGS</sequence>
<accession>A0A1D2QLV8</accession>
<organism evidence="1 2">
    <name type="scientific">Candidatus Endobugula sertula</name>
    <name type="common">Bugula neritina bacterial symbiont</name>
    <dbReference type="NCBI Taxonomy" id="62101"/>
    <lineage>
        <taxon>Bacteria</taxon>
        <taxon>Pseudomonadati</taxon>
        <taxon>Pseudomonadota</taxon>
        <taxon>Gammaproteobacteria</taxon>
        <taxon>Cellvibrionales</taxon>
        <taxon>Cellvibrionaceae</taxon>
        <taxon>Candidatus Endobugula</taxon>
    </lineage>
</organism>
<dbReference type="AlphaFoldDB" id="A0A1D2QLV8"/>
<evidence type="ECO:0000313" key="1">
    <source>
        <dbReference type="EMBL" id="ODS22558.1"/>
    </source>
</evidence>
<dbReference type="EMBL" id="MDLC01000068">
    <property type="protein sequence ID" value="ODS22558.1"/>
    <property type="molecule type" value="Genomic_DNA"/>
</dbReference>
<gene>
    <name evidence="1" type="ORF">AB835_13495</name>
</gene>
<protein>
    <submittedName>
        <fullName evidence="1">Uncharacterized protein</fullName>
    </submittedName>
</protein>
<dbReference type="STRING" id="62101.AB835_13495"/>
<dbReference type="Pfam" id="PF19652">
    <property type="entry name" value="DUF6155"/>
    <property type="match status" value="1"/>
</dbReference>
<reference evidence="1 2" key="1">
    <citation type="journal article" date="2016" name="Appl. Environ. Microbiol.">
        <title>Lack of Overt Genome Reduction in the Bryostatin-Producing Bryozoan Symbiont "Candidatus Endobugula sertula".</title>
        <authorList>
            <person name="Miller I.J."/>
            <person name="Vanee N."/>
            <person name="Fong S.S."/>
            <person name="Lim-Fong G.E."/>
            <person name="Kwan J.C."/>
        </authorList>
    </citation>
    <scope>NUCLEOTIDE SEQUENCE [LARGE SCALE GENOMIC DNA]</scope>
    <source>
        <strain evidence="1">AB1-4</strain>
    </source>
</reference>
<evidence type="ECO:0000313" key="2">
    <source>
        <dbReference type="Proteomes" id="UP000242502"/>
    </source>
</evidence>